<dbReference type="InterPro" id="IPR001264">
    <property type="entry name" value="Glyco_trans_51"/>
</dbReference>
<keyword evidence="9" id="KW-0378">Hydrolase</keyword>
<proteinExistence type="inferred from homology"/>
<feature type="transmembrane region" description="Helical" evidence="17">
    <location>
        <begin position="12"/>
        <end position="31"/>
    </location>
</feature>
<reference evidence="20 21" key="1">
    <citation type="journal article" date="2016" name="Nat. Commun.">
        <title>Thousands of microbial genomes shed light on interconnected biogeochemical processes in an aquifer system.</title>
        <authorList>
            <person name="Anantharaman K."/>
            <person name="Brown C.T."/>
            <person name="Hug L.A."/>
            <person name="Sharon I."/>
            <person name="Castelle C.J."/>
            <person name="Probst A.J."/>
            <person name="Thomas B.C."/>
            <person name="Singh A."/>
            <person name="Wilkins M.J."/>
            <person name="Karaoz U."/>
            <person name="Brodie E.L."/>
            <person name="Williams K.H."/>
            <person name="Hubbard S.S."/>
            <person name="Banfield J.F."/>
        </authorList>
    </citation>
    <scope>NUCLEOTIDE SEQUENCE [LARGE SCALE GENOMIC DNA]</scope>
</reference>
<dbReference type="Gene3D" id="1.10.3810.10">
    <property type="entry name" value="Biosynthetic peptidoglycan transglycosylase-like"/>
    <property type="match status" value="1"/>
</dbReference>
<evidence type="ECO:0000256" key="9">
    <source>
        <dbReference type="ARBA" id="ARBA00022801"/>
    </source>
</evidence>
<dbReference type="NCBIfam" id="TIGR02074">
    <property type="entry name" value="PBP_1a_fam"/>
    <property type="match status" value="1"/>
</dbReference>
<dbReference type="GO" id="GO:0005886">
    <property type="term" value="C:plasma membrane"/>
    <property type="evidence" value="ECO:0007669"/>
    <property type="project" value="UniProtKB-SubCell"/>
</dbReference>
<keyword evidence="4" id="KW-1003">Cell membrane</keyword>
<dbReference type="GO" id="GO:0009252">
    <property type="term" value="P:peptidoglycan biosynthetic process"/>
    <property type="evidence" value="ECO:0007669"/>
    <property type="project" value="UniProtKB-KW"/>
</dbReference>
<comment type="subcellular location">
    <subcellularLocation>
        <location evidence="1">Cell membrane</location>
    </subcellularLocation>
</comment>
<feature type="transmembrane region" description="Helical" evidence="17">
    <location>
        <begin position="89"/>
        <end position="110"/>
    </location>
</feature>
<evidence type="ECO:0000256" key="15">
    <source>
        <dbReference type="ARBA" id="ARBA00034000"/>
    </source>
</evidence>
<feature type="domain" description="Glycosyl transferase family 51" evidence="19">
    <location>
        <begin position="135"/>
        <end position="310"/>
    </location>
</feature>
<keyword evidence="7" id="KW-0328">Glycosyltransferase</keyword>
<dbReference type="InterPro" id="IPR001460">
    <property type="entry name" value="PCN-bd_Tpept"/>
</dbReference>
<dbReference type="Gene3D" id="3.40.710.10">
    <property type="entry name" value="DD-peptidase/beta-lactamase superfamily"/>
    <property type="match status" value="1"/>
</dbReference>
<comment type="similarity">
    <text evidence="2">In the C-terminal section; belongs to the transpeptidase family.</text>
</comment>
<evidence type="ECO:0000256" key="14">
    <source>
        <dbReference type="ARBA" id="ARBA00023316"/>
    </source>
</evidence>
<dbReference type="GO" id="GO:0008955">
    <property type="term" value="F:peptidoglycan glycosyltransferase activity"/>
    <property type="evidence" value="ECO:0007669"/>
    <property type="project" value="UniProtKB-EC"/>
</dbReference>
<evidence type="ECO:0000256" key="16">
    <source>
        <dbReference type="ARBA" id="ARBA00049902"/>
    </source>
</evidence>
<dbReference type="Pfam" id="PF00905">
    <property type="entry name" value="Transpeptidase"/>
    <property type="match status" value="1"/>
</dbReference>
<keyword evidence="17" id="KW-1133">Transmembrane helix</keyword>
<evidence type="ECO:0000256" key="5">
    <source>
        <dbReference type="ARBA" id="ARBA00022645"/>
    </source>
</evidence>
<evidence type="ECO:0000256" key="10">
    <source>
        <dbReference type="ARBA" id="ARBA00022960"/>
    </source>
</evidence>
<dbReference type="SUPFAM" id="SSF53955">
    <property type="entry name" value="Lysozyme-like"/>
    <property type="match status" value="1"/>
</dbReference>
<evidence type="ECO:0000313" key="21">
    <source>
        <dbReference type="Proteomes" id="UP000177418"/>
    </source>
</evidence>
<dbReference type="GO" id="GO:0008658">
    <property type="term" value="F:penicillin binding"/>
    <property type="evidence" value="ECO:0007669"/>
    <property type="project" value="InterPro"/>
</dbReference>
<dbReference type="AlphaFoldDB" id="A0A1F7JCF7"/>
<dbReference type="GO" id="GO:0008360">
    <property type="term" value="P:regulation of cell shape"/>
    <property type="evidence" value="ECO:0007669"/>
    <property type="project" value="UniProtKB-KW"/>
</dbReference>
<evidence type="ECO:0000256" key="17">
    <source>
        <dbReference type="SAM" id="Phobius"/>
    </source>
</evidence>
<dbReference type="GO" id="GO:0071555">
    <property type="term" value="P:cell wall organization"/>
    <property type="evidence" value="ECO:0007669"/>
    <property type="project" value="UniProtKB-KW"/>
</dbReference>
<comment type="similarity">
    <text evidence="3">In the N-terminal section; belongs to the glycosyltransferase 51 family.</text>
</comment>
<protein>
    <submittedName>
        <fullName evidence="20">Uncharacterized protein</fullName>
    </submittedName>
</protein>
<evidence type="ECO:0000256" key="4">
    <source>
        <dbReference type="ARBA" id="ARBA00022475"/>
    </source>
</evidence>
<keyword evidence="12 17" id="KW-0472">Membrane</keyword>
<evidence type="ECO:0000256" key="6">
    <source>
        <dbReference type="ARBA" id="ARBA00022670"/>
    </source>
</evidence>
<feature type="domain" description="Penicillin-binding protein transpeptidase" evidence="18">
    <location>
        <begin position="398"/>
        <end position="675"/>
    </location>
</feature>
<keyword evidence="8" id="KW-0808">Transferase</keyword>
<keyword evidence="14" id="KW-0961">Cell wall biogenesis/degradation</keyword>
<keyword evidence="5" id="KW-0121">Carboxypeptidase</keyword>
<dbReference type="InterPro" id="IPR023346">
    <property type="entry name" value="Lysozyme-like_dom_sf"/>
</dbReference>
<keyword evidence="13" id="KW-0511">Multifunctional enzyme</keyword>
<evidence type="ECO:0000259" key="18">
    <source>
        <dbReference type="Pfam" id="PF00905"/>
    </source>
</evidence>
<dbReference type="PANTHER" id="PTHR32282:SF11">
    <property type="entry name" value="PENICILLIN-BINDING PROTEIN 1B"/>
    <property type="match status" value="1"/>
</dbReference>
<dbReference type="SUPFAM" id="SSF56601">
    <property type="entry name" value="beta-lactamase/transpeptidase-like"/>
    <property type="match status" value="1"/>
</dbReference>
<dbReference type="Pfam" id="PF00912">
    <property type="entry name" value="Transgly"/>
    <property type="match status" value="1"/>
</dbReference>
<keyword evidence="10" id="KW-0133">Cell shape</keyword>
<evidence type="ECO:0000256" key="8">
    <source>
        <dbReference type="ARBA" id="ARBA00022679"/>
    </source>
</evidence>
<keyword evidence="6" id="KW-0645">Protease</keyword>
<evidence type="ECO:0000256" key="7">
    <source>
        <dbReference type="ARBA" id="ARBA00022676"/>
    </source>
</evidence>
<evidence type="ECO:0000256" key="12">
    <source>
        <dbReference type="ARBA" id="ARBA00023136"/>
    </source>
</evidence>
<dbReference type="InterPro" id="IPR012338">
    <property type="entry name" value="Beta-lactam/transpept-like"/>
</dbReference>
<evidence type="ECO:0000256" key="13">
    <source>
        <dbReference type="ARBA" id="ARBA00023268"/>
    </source>
</evidence>
<dbReference type="EMBL" id="MGAV01000021">
    <property type="protein sequence ID" value="OGK53294.1"/>
    <property type="molecule type" value="Genomic_DNA"/>
</dbReference>
<dbReference type="GO" id="GO:0009002">
    <property type="term" value="F:serine-type D-Ala-D-Ala carboxypeptidase activity"/>
    <property type="evidence" value="ECO:0007669"/>
    <property type="project" value="UniProtKB-EC"/>
</dbReference>
<evidence type="ECO:0000313" key="20">
    <source>
        <dbReference type="EMBL" id="OGK53294.1"/>
    </source>
</evidence>
<evidence type="ECO:0000259" key="19">
    <source>
        <dbReference type="Pfam" id="PF00912"/>
    </source>
</evidence>
<keyword evidence="17" id="KW-0812">Transmembrane</keyword>
<evidence type="ECO:0000256" key="2">
    <source>
        <dbReference type="ARBA" id="ARBA00007090"/>
    </source>
</evidence>
<dbReference type="InterPro" id="IPR036950">
    <property type="entry name" value="PBP_transglycosylase"/>
</dbReference>
<comment type="catalytic activity">
    <reaction evidence="16">
        <text>[GlcNAc-(1-&gt;4)-Mur2Ac(oyl-L-Ala-gamma-D-Glu-L-Lys-D-Ala-D-Ala)](n)-di-trans,octa-cis-undecaprenyl diphosphate + beta-D-GlcNAc-(1-&gt;4)-Mur2Ac(oyl-L-Ala-gamma-D-Glu-L-Lys-D-Ala-D-Ala)-di-trans,octa-cis-undecaprenyl diphosphate = [GlcNAc-(1-&gt;4)-Mur2Ac(oyl-L-Ala-gamma-D-Glu-L-Lys-D-Ala-D-Ala)](n+1)-di-trans,octa-cis-undecaprenyl diphosphate + di-trans,octa-cis-undecaprenyl diphosphate + H(+)</text>
        <dbReference type="Rhea" id="RHEA:23708"/>
        <dbReference type="Rhea" id="RHEA-COMP:9602"/>
        <dbReference type="Rhea" id="RHEA-COMP:9603"/>
        <dbReference type="ChEBI" id="CHEBI:15378"/>
        <dbReference type="ChEBI" id="CHEBI:58405"/>
        <dbReference type="ChEBI" id="CHEBI:60033"/>
        <dbReference type="ChEBI" id="CHEBI:78435"/>
        <dbReference type="EC" id="2.4.99.28"/>
    </reaction>
</comment>
<dbReference type="Proteomes" id="UP000177418">
    <property type="component" value="Unassembled WGS sequence"/>
</dbReference>
<comment type="caution">
    <text evidence="20">The sequence shown here is derived from an EMBL/GenBank/DDBJ whole genome shotgun (WGS) entry which is preliminary data.</text>
</comment>
<evidence type="ECO:0000256" key="3">
    <source>
        <dbReference type="ARBA" id="ARBA00007739"/>
    </source>
</evidence>
<comment type="catalytic activity">
    <reaction evidence="15">
        <text>Preferential cleavage: (Ac)2-L-Lys-D-Ala-|-D-Ala. Also transpeptidation of peptidyl-alanyl moieties that are N-acyl substituents of D-alanine.</text>
        <dbReference type="EC" id="3.4.16.4"/>
    </reaction>
</comment>
<keyword evidence="11" id="KW-0573">Peptidoglycan synthesis</keyword>
<dbReference type="PANTHER" id="PTHR32282">
    <property type="entry name" value="BINDING PROTEIN TRANSPEPTIDASE, PUTATIVE-RELATED"/>
    <property type="match status" value="1"/>
</dbReference>
<dbReference type="GO" id="GO:0030288">
    <property type="term" value="C:outer membrane-bounded periplasmic space"/>
    <property type="evidence" value="ECO:0007669"/>
    <property type="project" value="TreeGrafter"/>
</dbReference>
<evidence type="ECO:0000256" key="1">
    <source>
        <dbReference type="ARBA" id="ARBA00004236"/>
    </source>
</evidence>
<name>A0A1F7JCF7_9BACT</name>
<sequence>MAKSTAKFNNLDYIIKVFIYQILLFFINFLIFTGDLIILSIRYILRLVIILPINQLKKLILKLSRKVKQIFSLVIKPKLPLIDFFKIKYFVIGFLIAFIFILLFIGIGFIKSLPDPKLIGKVNFAVSTQILDRKGRLLYEVYGNENRIPIKIDTLPKYVISATIAIEDKDFYKHNGVSIWGGILRALKDSIIKKDLQGGSTITQQLVKASLLTPERTIQRKIKEMIIALQVEKIYSKSQIMEMYLNQVPYGGTAYGIQQAAKVYFDKNAKDLTLSEIAYLAGLPKAPSIYSYYANPEYAKSRRNEVLTKMLQLKFITRSEFDRESPLPLKIVPLKQLIRAPHFVFYVKNILEQKYGIRSVETRGFRVRTSLDLDIQDEAELILSEELKKIENLKVNNGAILITHPSTGEVLAMVGSKNYYEDGVGAFNVTTSQRQPGSSIKPLMYSLALTKGFTAVSMVDDSPIIFKIPGSKPYRPINYDGTFHGLITLRSALANSYNVPAVKMLNTLGVKNFIYHARQMGITTWEDESRYGLSLTLGGGEVKMTDMAVAYGVFANSGNKVNLNPILDIYDYQGYPIEVNTKVDRTHVLDEGVSYIIYDILSDAKARLAAFGNNSPLNIQQFKVAVKTGTTNEKKDNWTIGFTPKFLAAVWVGNNDNTPMNPLLTSGITGAAPIWSRVMASLLSKSISSEFDENPLATNTYQIPTNIVEKKCGGIAEYFVKGTEKAPCQPEFLSPTPTTIQQQ</sequence>
<evidence type="ECO:0000256" key="11">
    <source>
        <dbReference type="ARBA" id="ARBA00022984"/>
    </source>
</evidence>
<dbReference type="FunFam" id="1.10.3810.10:FF:000001">
    <property type="entry name" value="Penicillin-binding protein 1A"/>
    <property type="match status" value="1"/>
</dbReference>
<dbReference type="InterPro" id="IPR050396">
    <property type="entry name" value="Glycosyltr_51/Transpeptidase"/>
</dbReference>
<gene>
    <name evidence="20" type="ORF">A3H78_03245</name>
</gene>
<accession>A0A1F7JCF7</accession>
<organism evidence="20 21">
    <name type="scientific">Candidatus Roizmanbacteria bacterium RIFCSPLOWO2_02_FULL_36_11</name>
    <dbReference type="NCBI Taxonomy" id="1802071"/>
    <lineage>
        <taxon>Bacteria</taxon>
        <taxon>Candidatus Roizmaniibacteriota</taxon>
    </lineage>
</organism>
<dbReference type="GO" id="GO:0006508">
    <property type="term" value="P:proteolysis"/>
    <property type="evidence" value="ECO:0007669"/>
    <property type="project" value="UniProtKB-KW"/>
</dbReference>